<gene>
    <name evidence="6" type="ORF">Fcan01_22637</name>
</gene>
<feature type="compositionally biased region" description="Pro residues" evidence="3">
    <location>
        <begin position="372"/>
        <end position="388"/>
    </location>
</feature>
<evidence type="ECO:0000256" key="1">
    <source>
        <dbReference type="ARBA" id="ARBA00023127"/>
    </source>
</evidence>
<feature type="domain" description="Cyclin-like" evidence="5">
    <location>
        <begin position="34"/>
        <end position="131"/>
    </location>
</feature>
<feature type="compositionally biased region" description="Low complexity" evidence="3">
    <location>
        <begin position="262"/>
        <end position="273"/>
    </location>
</feature>
<dbReference type="InterPro" id="IPR043198">
    <property type="entry name" value="Cyclin/Ssn8"/>
</dbReference>
<dbReference type="SMART" id="SM00385">
    <property type="entry name" value="CYCLIN"/>
    <property type="match status" value="2"/>
</dbReference>
<dbReference type="Pfam" id="PF21797">
    <property type="entry name" value="CycT2-like_C"/>
    <property type="match status" value="1"/>
</dbReference>
<dbReference type="Pfam" id="PF00134">
    <property type="entry name" value="Cyclin_N"/>
    <property type="match status" value="1"/>
</dbReference>
<dbReference type="PRINTS" id="PR01217">
    <property type="entry name" value="PRICHEXTENSN"/>
</dbReference>
<evidence type="ECO:0000259" key="5">
    <source>
        <dbReference type="SMART" id="SM00385"/>
    </source>
</evidence>
<feature type="compositionally biased region" description="Pro residues" evidence="3">
    <location>
        <begin position="307"/>
        <end position="335"/>
    </location>
</feature>
<dbReference type="STRING" id="158441.A0A226DD86"/>
<sequence>MRWYYEKKELRMSPSIQSGLEQDRESRYRREGARFIIDIGSSMNLSLTTMATGVVYFHRFYMFHTFQDFSRYPTALACLFLAGKVEETPKKCKDMLKVAREIIGDEKMVSFGGDIHHNSEEVMTLERIILQTIKFDLHVEHPYTFLLKYAKCLKGDKTRLQKMVQMAWTFVNDSLCTTLCLQWEPEIVAIALMHLAGKLSKFEVVDWVGRNSEHYRWWDMFVDDMTIELLEDICHQVLDLYSQTQGHSQTDSPPPVTRMMTNNSSNSNSAAGPPGVPPLPPQQSNSTPTTGIAPPIPAGSRGSTPNAYPPPPPQQQQQQPPPPLPPVASYPPPQAPFYGGMPPGMGGMTLPPGFNYPPLPPPQAGGGGRVPQHPPLPTSFHAPIPPLPQQQQQFYPPHHQPPPLPTQHQPPPPPK</sequence>
<dbReference type="InterPro" id="IPR036915">
    <property type="entry name" value="Cyclin-like_sf"/>
</dbReference>
<evidence type="ECO:0000256" key="2">
    <source>
        <dbReference type="RuleBase" id="RU000383"/>
    </source>
</evidence>
<dbReference type="FunFam" id="1.10.472.10:FF:000018">
    <property type="entry name" value="Cyclin-K (Predicted)"/>
    <property type="match status" value="1"/>
</dbReference>
<organism evidence="6 7">
    <name type="scientific">Folsomia candida</name>
    <name type="common">Springtail</name>
    <dbReference type="NCBI Taxonomy" id="158441"/>
    <lineage>
        <taxon>Eukaryota</taxon>
        <taxon>Metazoa</taxon>
        <taxon>Ecdysozoa</taxon>
        <taxon>Arthropoda</taxon>
        <taxon>Hexapoda</taxon>
        <taxon>Collembola</taxon>
        <taxon>Entomobryomorpha</taxon>
        <taxon>Isotomoidea</taxon>
        <taxon>Isotomidae</taxon>
        <taxon>Proisotominae</taxon>
        <taxon>Folsomia</taxon>
    </lineage>
</organism>
<dbReference type="GO" id="GO:0006357">
    <property type="term" value="P:regulation of transcription by RNA polymerase II"/>
    <property type="evidence" value="ECO:0007669"/>
    <property type="project" value="InterPro"/>
</dbReference>
<evidence type="ECO:0000313" key="6">
    <source>
        <dbReference type="EMBL" id="OXA42591.1"/>
    </source>
</evidence>
<dbReference type="InterPro" id="IPR006671">
    <property type="entry name" value="Cyclin_N"/>
</dbReference>
<comment type="similarity">
    <text evidence="2">Belongs to the cyclin family.</text>
</comment>
<keyword evidence="4" id="KW-1133">Transmembrane helix</keyword>
<feature type="domain" description="Cyclin-like" evidence="5">
    <location>
        <begin position="144"/>
        <end position="231"/>
    </location>
</feature>
<evidence type="ECO:0000256" key="4">
    <source>
        <dbReference type="SAM" id="Phobius"/>
    </source>
</evidence>
<protein>
    <submittedName>
        <fullName evidence="6">Cyclin-K</fullName>
    </submittedName>
</protein>
<dbReference type="PANTHER" id="PTHR10026">
    <property type="entry name" value="CYCLIN"/>
    <property type="match status" value="1"/>
</dbReference>
<accession>A0A226DD86</accession>
<proteinExistence type="inferred from homology"/>
<keyword evidence="7" id="KW-1185">Reference proteome</keyword>
<name>A0A226DD86_FOLCA</name>
<feature type="transmembrane region" description="Helical" evidence="4">
    <location>
        <begin position="35"/>
        <end position="57"/>
    </location>
</feature>
<feature type="region of interest" description="Disordered" evidence="3">
    <location>
        <begin position="245"/>
        <end position="415"/>
    </location>
</feature>
<evidence type="ECO:0000256" key="3">
    <source>
        <dbReference type="SAM" id="MobiDB-lite"/>
    </source>
</evidence>
<reference evidence="6 7" key="1">
    <citation type="submission" date="2015-12" db="EMBL/GenBank/DDBJ databases">
        <title>The genome of Folsomia candida.</title>
        <authorList>
            <person name="Faddeeva A."/>
            <person name="Derks M.F."/>
            <person name="Anvar Y."/>
            <person name="Smit S."/>
            <person name="Van Straalen N."/>
            <person name="Roelofs D."/>
        </authorList>
    </citation>
    <scope>NUCLEOTIDE SEQUENCE [LARGE SCALE GENOMIC DNA]</scope>
    <source>
        <strain evidence="6 7">VU population</strain>
        <tissue evidence="6">Whole body</tissue>
    </source>
</reference>
<dbReference type="AlphaFoldDB" id="A0A226DD86"/>
<dbReference type="CDD" id="cd20530">
    <property type="entry name" value="CYCLIN_CCNK_rpt1"/>
    <property type="match status" value="1"/>
</dbReference>
<dbReference type="CDD" id="cd20531">
    <property type="entry name" value="CYCLIN_CCNK_rpt2"/>
    <property type="match status" value="1"/>
</dbReference>
<keyword evidence="4" id="KW-0472">Membrane</keyword>
<dbReference type="Proteomes" id="UP000198287">
    <property type="component" value="Unassembled WGS sequence"/>
</dbReference>
<keyword evidence="1 2" id="KW-0195">Cyclin</keyword>
<dbReference type="GO" id="GO:0016538">
    <property type="term" value="F:cyclin-dependent protein serine/threonine kinase regulator activity"/>
    <property type="evidence" value="ECO:0007669"/>
    <property type="project" value="InterPro"/>
</dbReference>
<dbReference type="EMBL" id="LNIX01000025">
    <property type="protein sequence ID" value="OXA42591.1"/>
    <property type="molecule type" value="Genomic_DNA"/>
</dbReference>
<dbReference type="InterPro" id="IPR013763">
    <property type="entry name" value="Cyclin-like_dom"/>
</dbReference>
<dbReference type="OrthoDB" id="25002at2759"/>
<feature type="compositionally biased region" description="Pro residues" evidence="3">
    <location>
        <begin position="398"/>
        <end position="415"/>
    </location>
</feature>
<feature type="compositionally biased region" description="Pro residues" evidence="3">
    <location>
        <begin position="354"/>
        <end position="363"/>
    </location>
</feature>
<evidence type="ECO:0000313" key="7">
    <source>
        <dbReference type="Proteomes" id="UP000198287"/>
    </source>
</evidence>
<comment type="caution">
    <text evidence="6">The sequence shown here is derived from an EMBL/GenBank/DDBJ whole genome shotgun (WGS) entry which is preliminary data.</text>
</comment>
<dbReference type="OMA" id="QPQHQRW"/>
<dbReference type="Gene3D" id="1.10.472.10">
    <property type="entry name" value="Cyclin-like"/>
    <property type="match status" value="2"/>
</dbReference>
<keyword evidence="4" id="KW-0812">Transmembrane</keyword>
<dbReference type="SUPFAM" id="SSF47954">
    <property type="entry name" value="Cyclin-like"/>
    <property type="match status" value="2"/>
</dbReference>